<feature type="transmembrane region" description="Helical" evidence="1">
    <location>
        <begin position="64"/>
        <end position="84"/>
    </location>
</feature>
<reference evidence="3 4" key="1">
    <citation type="submission" date="2019-06" db="EMBL/GenBank/DDBJ databases">
        <title>Whole genome shotgun sequence of Streptomyces cacaoi subsp. cacaoi NBRC 12748.</title>
        <authorList>
            <person name="Hosoyama A."/>
            <person name="Uohara A."/>
            <person name="Ohji S."/>
            <person name="Ichikawa N."/>
        </authorList>
    </citation>
    <scope>NUCLEOTIDE SEQUENCE [LARGE SCALE GENOMIC DNA]</scope>
    <source>
        <strain evidence="3 4">NBRC 12748</strain>
    </source>
</reference>
<dbReference type="InterPro" id="IPR025325">
    <property type="entry name" value="DUF4231"/>
</dbReference>
<dbReference type="NCBIfam" id="NF033634">
    <property type="entry name" value="SLATT_1"/>
    <property type="match status" value="1"/>
</dbReference>
<keyword evidence="4" id="KW-1185">Reference proteome</keyword>
<proteinExistence type="predicted"/>
<gene>
    <name evidence="3" type="ORF">SCA03_22730</name>
</gene>
<keyword evidence="1" id="KW-1133">Transmembrane helix</keyword>
<organism evidence="3 4">
    <name type="scientific">Streptomyces cacaoi</name>
    <dbReference type="NCBI Taxonomy" id="1898"/>
    <lineage>
        <taxon>Bacteria</taxon>
        <taxon>Bacillati</taxon>
        <taxon>Actinomycetota</taxon>
        <taxon>Actinomycetes</taxon>
        <taxon>Kitasatosporales</taxon>
        <taxon>Streptomycetaceae</taxon>
        <taxon>Streptomyces</taxon>
    </lineage>
</organism>
<name>A0A4Y3QWX8_STRCI</name>
<dbReference type="Proteomes" id="UP000319210">
    <property type="component" value="Unassembled WGS sequence"/>
</dbReference>
<protein>
    <recommendedName>
        <fullName evidence="2">SMODS and SLOG-associating 2TM effector domain-containing protein</fullName>
    </recommendedName>
</protein>
<evidence type="ECO:0000256" key="1">
    <source>
        <dbReference type="SAM" id="Phobius"/>
    </source>
</evidence>
<sequence>MGGCSNSTAQWVWDRQSVWSQAAGHAKRAITRARTVALVLGVTGACAGTAAAQVMAWSDVAGKSLAFLAAVAAGLVPVATRGAGPQQVDDWTRLRALSEQLKSEVYRYLARVGPYRGADASHVLLDRAERALADAADLAGHTVALVPRRRVLPAVTDAGSYLELRVTPQVEGYYRPRAAYMRRRSAQVRCVELVLAAVAAVLGAVSGTFGADWATAWVATVTTVAAAATAHAAASRYAYQEVQFSRTAEELESLTARRAAEAAPADDAFVDRCERVISAENEEWRAKWLSE</sequence>
<keyword evidence="1" id="KW-0472">Membrane</keyword>
<dbReference type="Pfam" id="PF18181">
    <property type="entry name" value="SLATT_1"/>
    <property type="match status" value="1"/>
</dbReference>
<feature type="transmembrane region" description="Helical" evidence="1">
    <location>
        <begin position="217"/>
        <end position="239"/>
    </location>
</feature>
<dbReference type="RefSeq" id="WP_086816881.1">
    <property type="nucleotide sequence ID" value="NZ_BJMM01000008.1"/>
</dbReference>
<dbReference type="Pfam" id="PF14015">
    <property type="entry name" value="DUF4231"/>
    <property type="match status" value="1"/>
</dbReference>
<evidence type="ECO:0000259" key="2">
    <source>
        <dbReference type="Pfam" id="PF18181"/>
    </source>
</evidence>
<dbReference type="AlphaFoldDB" id="A0A4Y3QWX8"/>
<dbReference type="InterPro" id="IPR040884">
    <property type="entry name" value="SLATT_1"/>
</dbReference>
<evidence type="ECO:0000313" key="3">
    <source>
        <dbReference type="EMBL" id="GEB49722.1"/>
    </source>
</evidence>
<comment type="caution">
    <text evidence="3">The sequence shown here is derived from an EMBL/GenBank/DDBJ whole genome shotgun (WGS) entry which is preliminary data.</text>
</comment>
<keyword evidence="1" id="KW-0812">Transmembrane</keyword>
<evidence type="ECO:0000313" key="4">
    <source>
        <dbReference type="Proteomes" id="UP000319210"/>
    </source>
</evidence>
<feature type="transmembrane region" description="Helical" evidence="1">
    <location>
        <begin position="190"/>
        <end position="211"/>
    </location>
</feature>
<feature type="transmembrane region" description="Helical" evidence="1">
    <location>
        <begin position="36"/>
        <end position="58"/>
    </location>
</feature>
<feature type="domain" description="SMODS and SLOG-associating 2TM effector" evidence="2">
    <location>
        <begin position="161"/>
        <end position="284"/>
    </location>
</feature>
<dbReference type="EMBL" id="BJMM01000008">
    <property type="protein sequence ID" value="GEB49722.1"/>
    <property type="molecule type" value="Genomic_DNA"/>
</dbReference>
<dbReference type="OrthoDB" id="4527901at2"/>
<accession>A0A4Y3QWX8</accession>